<evidence type="ECO:0000256" key="2">
    <source>
        <dbReference type="SAM" id="Phobius"/>
    </source>
</evidence>
<feature type="region of interest" description="Disordered" evidence="1">
    <location>
        <begin position="1"/>
        <end position="70"/>
    </location>
</feature>
<reference evidence="4 5" key="1">
    <citation type="submission" date="2023-09" db="EMBL/GenBank/DDBJ databases">
        <title>Genome completion map analysis of the actinomycetes C11-1.</title>
        <authorList>
            <person name="Qin P."/>
            <person name="Guan P."/>
        </authorList>
    </citation>
    <scope>NUCLEOTIDE SEQUENCE [LARGE SCALE GENOMIC DNA]</scope>
    <source>
        <strain evidence="4 5">C11-1</strain>
    </source>
</reference>
<keyword evidence="2" id="KW-1133">Transmembrane helix</keyword>
<feature type="region of interest" description="Disordered" evidence="1">
    <location>
        <begin position="103"/>
        <end position="137"/>
    </location>
</feature>
<evidence type="ECO:0000313" key="5">
    <source>
        <dbReference type="Proteomes" id="UP001303236"/>
    </source>
</evidence>
<gene>
    <name evidence="4" type="ORF">RI138_04455</name>
</gene>
<feature type="compositionally biased region" description="Low complexity" evidence="1">
    <location>
        <begin position="103"/>
        <end position="129"/>
    </location>
</feature>
<organism evidence="4 5">
    <name type="scientific">Streptomyces durocortorensis</name>
    <dbReference type="NCBI Taxonomy" id="2811104"/>
    <lineage>
        <taxon>Bacteria</taxon>
        <taxon>Bacillati</taxon>
        <taxon>Actinomycetota</taxon>
        <taxon>Actinomycetes</taxon>
        <taxon>Kitasatosporales</taxon>
        <taxon>Streptomycetaceae</taxon>
        <taxon>Streptomyces</taxon>
    </lineage>
</organism>
<keyword evidence="2" id="KW-0812">Transmembrane</keyword>
<evidence type="ECO:0000256" key="1">
    <source>
        <dbReference type="SAM" id="MobiDB-lite"/>
    </source>
</evidence>
<evidence type="ECO:0000313" key="4">
    <source>
        <dbReference type="EMBL" id="WNF26120.1"/>
    </source>
</evidence>
<keyword evidence="5" id="KW-1185">Reference proteome</keyword>
<name>A0ABY9VQB8_9ACTN</name>
<dbReference type="InterPro" id="IPR018929">
    <property type="entry name" value="DUF2510"/>
</dbReference>
<dbReference type="Pfam" id="PF10708">
    <property type="entry name" value="DUF2510"/>
    <property type="match status" value="1"/>
</dbReference>
<keyword evidence="2" id="KW-0472">Membrane</keyword>
<feature type="transmembrane region" description="Helical" evidence="2">
    <location>
        <begin position="75"/>
        <end position="96"/>
    </location>
</feature>
<proteinExistence type="predicted"/>
<dbReference type="EMBL" id="CP134500">
    <property type="protein sequence ID" value="WNF26120.1"/>
    <property type="molecule type" value="Genomic_DNA"/>
</dbReference>
<sequence>MSYATPPGWYPDEGAPGTERWWDGTAWTAHTRPLAAAHPDPRQPQTPSGFGPPSVPLPHQRVAQDGPGAGSRTKAVAIALCGVLVLGAAVTGAVLLGRDDSGTPAAPTTTTSAPAPVTTPTATATPSAEADPDDDPTVLVDQLNGITLPVPDGWEKPGSTLNDVPTIRTKDSYDCPGGSSFCYHGTVSTRTAQSGESDPKALAEADIVTAADNAYEEDTVGRRIHGGITSHKVLKAQEVTVAGRTGYLVRWRVTTGKGPGGVVQSLAFPSTVGSETPVIVRFAFDADVAELPLSLMDTIMRGIRPLGDSGTSGGVGASIGP</sequence>
<dbReference type="Proteomes" id="UP001303236">
    <property type="component" value="Chromosome"/>
</dbReference>
<feature type="domain" description="DUF2510" evidence="3">
    <location>
        <begin position="7"/>
        <end position="39"/>
    </location>
</feature>
<protein>
    <submittedName>
        <fullName evidence="4">DUF2510 domain-containing protein</fullName>
    </submittedName>
</protein>
<accession>A0ABY9VQB8</accession>
<evidence type="ECO:0000259" key="3">
    <source>
        <dbReference type="Pfam" id="PF10708"/>
    </source>
</evidence>